<dbReference type="SMART" id="SM01381">
    <property type="entry name" value="7TM_GPCR_Srsx"/>
    <property type="match status" value="1"/>
</dbReference>
<keyword evidence="7 16" id="KW-0472">Membrane</keyword>
<keyword evidence="4 15" id="KW-0812">Transmembrane</keyword>
<evidence type="ECO:0000256" key="5">
    <source>
        <dbReference type="ARBA" id="ARBA00022989"/>
    </source>
</evidence>
<feature type="domain" description="G-protein coupled receptors family 1 profile" evidence="17">
    <location>
        <begin position="52"/>
        <end position="326"/>
    </location>
</feature>
<feature type="transmembrane region" description="Helical" evidence="16">
    <location>
        <begin position="70"/>
        <end position="91"/>
    </location>
</feature>
<dbReference type="InterPro" id="IPR000276">
    <property type="entry name" value="GPCR_Rhodpsn"/>
</dbReference>
<dbReference type="PANTHER" id="PTHR24248:SF163">
    <property type="entry name" value="HISTAMINE H2 RECEPTOR-LIKE"/>
    <property type="match status" value="1"/>
</dbReference>
<evidence type="ECO:0000256" key="6">
    <source>
        <dbReference type="ARBA" id="ARBA00023040"/>
    </source>
</evidence>
<feature type="transmembrane region" description="Helical" evidence="16">
    <location>
        <begin position="34"/>
        <end position="58"/>
    </location>
</feature>
<feature type="transmembrane region" description="Helical" evidence="16">
    <location>
        <begin position="111"/>
        <end position="132"/>
    </location>
</feature>
<keyword evidence="8" id="KW-0564">Palmitate</keyword>
<evidence type="ECO:0000259" key="17">
    <source>
        <dbReference type="PROSITE" id="PS50262"/>
    </source>
</evidence>
<proteinExistence type="inferred from homology"/>
<dbReference type="AlphaFoldDB" id="A0A7M7HCQ2"/>
<evidence type="ECO:0000256" key="1">
    <source>
        <dbReference type="ARBA" id="ARBA00004651"/>
    </source>
</evidence>
<evidence type="ECO:0000256" key="16">
    <source>
        <dbReference type="SAM" id="Phobius"/>
    </source>
</evidence>
<keyword evidence="12 15" id="KW-0807">Transducer</keyword>
<dbReference type="FunCoup" id="A0A7M7HCQ2">
    <property type="interactions" value="364"/>
</dbReference>
<keyword evidence="3" id="KW-1003">Cell membrane</keyword>
<dbReference type="Pfam" id="PF00001">
    <property type="entry name" value="7tm_1"/>
    <property type="match status" value="1"/>
</dbReference>
<dbReference type="InterPro" id="IPR017452">
    <property type="entry name" value="GPCR_Rhodpsn_7TM"/>
</dbReference>
<dbReference type="GO" id="GO:0004969">
    <property type="term" value="F:histamine receptor activity"/>
    <property type="evidence" value="ECO:0000318"/>
    <property type="project" value="GO_Central"/>
</dbReference>
<dbReference type="GO" id="GO:0030594">
    <property type="term" value="F:neurotransmitter receptor activity"/>
    <property type="evidence" value="ECO:0000318"/>
    <property type="project" value="GO_Central"/>
</dbReference>
<dbReference type="CTD" id="3274"/>
<evidence type="ECO:0000313" key="18">
    <source>
        <dbReference type="EnsemblMetazoa" id="XP_011662982"/>
    </source>
</evidence>
<dbReference type="KEGG" id="spu:587513"/>
<comment type="similarity">
    <text evidence="15">Belongs to the G-protein coupled receptor 1 family.</text>
</comment>
<dbReference type="FunFam" id="1.20.1070.10:FF:000121">
    <property type="entry name" value="Histamine H2 receptor"/>
    <property type="match status" value="1"/>
</dbReference>
<feature type="transmembrane region" description="Helical" evidence="16">
    <location>
        <begin position="196"/>
        <end position="223"/>
    </location>
</feature>
<dbReference type="EnsemblMetazoa" id="XM_011664680">
    <property type="protein sequence ID" value="XP_011662982"/>
    <property type="gene ID" value="LOC587513"/>
</dbReference>
<dbReference type="Gene3D" id="1.20.1070.10">
    <property type="entry name" value="Rhodopsin 7-helix transmembrane proteins"/>
    <property type="match status" value="1"/>
</dbReference>
<name>A0A7M7HCQ2_STRPU</name>
<reference evidence="19" key="1">
    <citation type="submission" date="2015-02" db="EMBL/GenBank/DDBJ databases">
        <title>Genome sequencing for Strongylocentrotus purpuratus.</title>
        <authorList>
            <person name="Murali S."/>
            <person name="Liu Y."/>
            <person name="Vee V."/>
            <person name="English A."/>
            <person name="Wang M."/>
            <person name="Skinner E."/>
            <person name="Han Y."/>
            <person name="Muzny D.M."/>
            <person name="Worley K.C."/>
            <person name="Gibbs R.A."/>
        </authorList>
    </citation>
    <scope>NUCLEOTIDE SEQUENCE</scope>
</reference>
<evidence type="ECO:0000256" key="2">
    <source>
        <dbReference type="ARBA" id="ARBA00014565"/>
    </source>
</evidence>
<dbReference type="GO" id="GO:0005886">
    <property type="term" value="C:plasma membrane"/>
    <property type="evidence" value="ECO:0000318"/>
    <property type="project" value="GO_Central"/>
</dbReference>
<evidence type="ECO:0000256" key="15">
    <source>
        <dbReference type="RuleBase" id="RU000688"/>
    </source>
</evidence>
<evidence type="ECO:0000256" key="7">
    <source>
        <dbReference type="ARBA" id="ARBA00023136"/>
    </source>
</evidence>
<dbReference type="OMA" id="CIFRMAR"/>
<reference evidence="18" key="2">
    <citation type="submission" date="2021-01" db="UniProtKB">
        <authorList>
            <consortium name="EnsemblMetazoa"/>
        </authorList>
    </citation>
    <scope>IDENTIFICATION</scope>
</reference>
<evidence type="ECO:0000313" key="19">
    <source>
        <dbReference type="Proteomes" id="UP000007110"/>
    </source>
</evidence>
<dbReference type="PRINTS" id="PR00237">
    <property type="entry name" value="GPCRRHODOPSN"/>
</dbReference>
<keyword evidence="9" id="KW-1015">Disulfide bond</keyword>
<evidence type="ECO:0000256" key="9">
    <source>
        <dbReference type="ARBA" id="ARBA00023157"/>
    </source>
</evidence>
<evidence type="ECO:0000256" key="14">
    <source>
        <dbReference type="ARBA" id="ARBA00031105"/>
    </source>
</evidence>
<dbReference type="PROSITE" id="PS00237">
    <property type="entry name" value="G_PROTEIN_RECEP_F1_1"/>
    <property type="match status" value="1"/>
</dbReference>
<keyword evidence="6 15" id="KW-0297">G-protein coupled receptor</keyword>
<keyword evidence="13" id="KW-0449">Lipoprotein</keyword>
<feature type="transmembrane region" description="Helical" evidence="16">
    <location>
        <begin position="153"/>
        <end position="176"/>
    </location>
</feature>
<accession>A0A7M7HCQ2</accession>
<feature type="transmembrane region" description="Helical" evidence="16">
    <location>
        <begin position="274"/>
        <end position="298"/>
    </location>
</feature>
<keyword evidence="10 15" id="KW-0675">Receptor</keyword>
<keyword evidence="5 16" id="KW-1133">Transmembrane helix</keyword>
<dbReference type="SUPFAM" id="SSF81321">
    <property type="entry name" value="Family A G protein-coupled receptor-like"/>
    <property type="match status" value="1"/>
</dbReference>
<dbReference type="GeneID" id="587513"/>
<comment type="subcellular location">
    <subcellularLocation>
        <location evidence="1">Cell membrane</location>
        <topology evidence="1">Multi-pass membrane protein</topology>
    </subcellularLocation>
</comment>
<feature type="transmembrane region" description="Helical" evidence="16">
    <location>
        <begin position="310"/>
        <end position="329"/>
    </location>
</feature>
<evidence type="ECO:0000256" key="8">
    <source>
        <dbReference type="ARBA" id="ARBA00023139"/>
    </source>
</evidence>
<dbReference type="GO" id="GO:0045202">
    <property type="term" value="C:synapse"/>
    <property type="evidence" value="ECO:0007669"/>
    <property type="project" value="GOC"/>
</dbReference>
<dbReference type="Proteomes" id="UP000007110">
    <property type="component" value="Unassembled WGS sequence"/>
</dbReference>
<evidence type="ECO:0000256" key="13">
    <source>
        <dbReference type="ARBA" id="ARBA00023288"/>
    </source>
</evidence>
<dbReference type="PROSITE" id="PS50262">
    <property type="entry name" value="G_PROTEIN_RECEP_F1_2"/>
    <property type="match status" value="1"/>
</dbReference>
<dbReference type="GO" id="GO:0030425">
    <property type="term" value="C:dendrite"/>
    <property type="evidence" value="ECO:0000318"/>
    <property type="project" value="GO_Central"/>
</dbReference>
<evidence type="ECO:0000256" key="12">
    <source>
        <dbReference type="ARBA" id="ARBA00023224"/>
    </source>
</evidence>
<dbReference type="RefSeq" id="XP_011662982.2">
    <property type="nucleotide sequence ID" value="XM_011664680.2"/>
</dbReference>
<dbReference type="GO" id="GO:0007268">
    <property type="term" value="P:chemical synaptic transmission"/>
    <property type="evidence" value="ECO:0000318"/>
    <property type="project" value="GO_Central"/>
</dbReference>
<evidence type="ECO:0000256" key="11">
    <source>
        <dbReference type="ARBA" id="ARBA00023180"/>
    </source>
</evidence>
<organism evidence="18 19">
    <name type="scientific">Strongylocentrotus purpuratus</name>
    <name type="common">Purple sea urchin</name>
    <dbReference type="NCBI Taxonomy" id="7668"/>
    <lineage>
        <taxon>Eukaryota</taxon>
        <taxon>Metazoa</taxon>
        <taxon>Echinodermata</taxon>
        <taxon>Eleutherozoa</taxon>
        <taxon>Echinozoa</taxon>
        <taxon>Echinoidea</taxon>
        <taxon>Euechinoidea</taxon>
        <taxon>Echinacea</taxon>
        <taxon>Camarodonta</taxon>
        <taxon>Echinidea</taxon>
        <taxon>Strongylocentrotidae</taxon>
        <taxon>Strongylocentrotus</taxon>
    </lineage>
</organism>
<dbReference type="GO" id="GO:0007187">
    <property type="term" value="P:G protein-coupled receptor signaling pathway, coupled to cyclic nucleotide second messenger"/>
    <property type="evidence" value="ECO:0000318"/>
    <property type="project" value="GO_Central"/>
</dbReference>
<dbReference type="OrthoDB" id="5951059at2759"/>
<keyword evidence="19" id="KW-1185">Reference proteome</keyword>
<dbReference type="PANTHER" id="PTHR24248">
    <property type="entry name" value="ADRENERGIC RECEPTOR-RELATED G-PROTEIN COUPLED RECEPTOR"/>
    <property type="match status" value="1"/>
</dbReference>
<protein>
    <recommendedName>
        <fullName evidence="2">Histamine H2 receptor</fullName>
    </recommendedName>
    <alternativeName>
        <fullName evidence="14">Gastric receptor I</fullName>
    </alternativeName>
</protein>
<dbReference type="InParanoid" id="A0A7M7HCQ2"/>
<evidence type="ECO:0000256" key="10">
    <source>
        <dbReference type="ARBA" id="ARBA00023170"/>
    </source>
</evidence>
<evidence type="ECO:0000256" key="3">
    <source>
        <dbReference type="ARBA" id="ARBA00022475"/>
    </source>
</evidence>
<sequence>MEEVDSNYTLIYYDNDNDSLALSESTSEGYSTGVLAIIGVVLVIIIIATIFGNILVILSPTVNRRLRNVTNMFIVSLAVADLMLAVLVQPFSGLMELRNQRWSFGAIVCNLYVSFDVQLCTASILHLFAISIDRYIAISDPMNYRKRLTRRKAVITLIIVWAVSISISFLPLHLGWNTASGEIQNFAQPEMCYLHANTFFALLDGLLLFYLPLTVMCCLYFRVLNIARNQARKINSQTAHVSGQYNGNVKNSSREVLKAPKPRAGVDEHRATKLLGVIMGSFIICWVPYFTIFTFIPLCPCEVPQALYSVALWLGYLNSTLNPILYAALNREFRKSFRKLLRLRHFRRRESNTYISHLELTTPHLLSGQNGGCSTSANMRGRWVMEDRPMGTQERVLERAD</sequence>
<evidence type="ECO:0000256" key="4">
    <source>
        <dbReference type="ARBA" id="ARBA00022692"/>
    </source>
</evidence>
<keyword evidence="11" id="KW-0325">Glycoprotein</keyword>